<protein>
    <submittedName>
        <fullName evidence="2">Uncharacterized protein</fullName>
    </submittedName>
</protein>
<comment type="caution">
    <text evidence="2">The sequence shown here is derived from an EMBL/GenBank/DDBJ whole genome shotgun (WGS) entry which is preliminary data.</text>
</comment>
<evidence type="ECO:0000256" key="1">
    <source>
        <dbReference type="SAM" id="MobiDB-lite"/>
    </source>
</evidence>
<keyword evidence="3" id="KW-1185">Reference proteome</keyword>
<proteinExistence type="predicted"/>
<evidence type="ECO:0000313" key="3">
    <source>
        <dbReference type="Proteomes" id="UP000215767"/>
    </source>
</evidence>
<name>A0A261UM47_9BORD</name>
<dbReference type="AlphaFoldDB" id="A0A261UM47"/>
<feature type="compositionally biased region" description="Low complexity" evidence="1">
    <location>
        <begin position="1"/>
        <end position="23"/>
    </location>
</feature>
<gene>
    <name evidence="2" type="ORF">CAL28_26020</name>
</gene>
<dbReference type="Proteomes" id="UP000215767">
    <property type="component" value="Unassembled WGS sequence"/>
</dbReference>
<dbReference type="EMBL" id="NEVS01000004">
    <property type="protein sequence ID" value="OZI62607.1"/>
    <property type="molecule type" value="Genomic_DNA"/>
</dbReference>
<organism evidence="2 3">
    <name type="scientific">Bordetella genomosp. 11</name>
    <dbReference type="NCBI Taxonomy" id="1416808"/>
    <lineage>
        <taxon>Bacteria</taxon>
        <taxon>Pseudomonadati</taxon>
        <taxon>Pseudomonadota</taxon>
        <taxon>Betaproteobacteria</taxon>
        <taxon>Burkholderiales</taxon>
        <taxon>Alcaligenaceae</taxon>
        <taxon>Bordetella</taxon>
    </lineage>
</organism>
<accession>A0A261UM47</accession>
<reference evidence="3" key="1">
    <citation type="submission" date="2017-05" db="EMBL/GenBank/DDBJ databases">
        <title>Complete and WGS of Bordetella genogroups.</title>
        <authorList>
            <person name="Spilker T."/>
            <person name="Lipuma J."/>
        </authorList>
    </citation>
    <scope>NUCLEOTIDE SEQUENCE [LARGE SCALE GENOMIC DNA]</scope>
    <source>
        <strain evidence="3">AU8856</strain>
    </source>
</reference>
<sequence length="62" mass="6708">MRTASRSPFSPRTNRPTTTSSGSVQTFDVEDIPIAYLPGNARRVRVRVVGEIARLAADGASF</sequence>
<feature type="region of interest" description="Disordered" evidence="1">
    <location>
        <begin position="1"/>
        <end position="25"/>
    </location>
</feature>
<evidence type="ECO:0000313" key="2">
    <source>
        <dbReference type="EMBL" id="OZI62607.1"/>
    </source>
</evidence>